<keyword evidence="3" id="KW-0238">DNA-binding</keyword>
<sequence>MDRQKTARSSKWGEACAPCAIAKTRCIRSNRNEPGASCDRCQSLSKDCSGQVQKPRKKRQARPSRTAQLEERLNNLIQAMSTTGAARAGAVAEAAATLSSGHSAAYSTTLPPTASPPSSSSSEPEMHGPDSPLDSGFGIPSPMGGPAISPHCTCRVPVTKADLVPVDSDEKLLATFMNQLAPKFPFVIIPPGTTPQQLQATRPFLMQVIRMVGSVSHLRSMWGQSRAVIKNICDAMLMRSERSLDLLQGILVFLGFYHYFCMSHAHFNNLAHLALSLVSDMGLSAAPVTTRSNEVIDDGGGCRPRVVPRHQRTVVVSDPNQGQAQRTNEERRALLGVWYINSNAASVVKQLGPTRYTKYIAQCLLELEQAAEYKTDQLVVELVRVQHLTETIAHFHTRDQLLDDLPGLPRLSTNVYLEALQAELDRQRTALPVELQMNPLLMCHYNSAKLALFVPLLAEEQYLADASLGPLDIFGRFTGAVKTWFADWFAIPVCSYFYMPQPASSMLVHASRHLVQWARLAGPSAVQLASTTSYCPLTSSASFPNSLASSSSSPGATGSSSSASARSSDSSNSSSSAYVPRPRFPTFMGIPSCPTMDTPARPTIVSGPVAVAAQATLDMIRAAVYAQPELRLDVLGIADALVVRFESAQREIAAAQGGVWKNDTWDAAGDQLRMKKFKIEQWIETASRAGVDMENVPLTFAPVPGEQGPLQWPVDLPEGIELDFGTLLDPMSDWNTDWSGQGMGMDAQIH</sequence>
<feature type="region of interest" description="Disordered" evidence="6">
    <location>
        <begin position="103"/>
        <end position="144"/>
    </location>
</feature>
<evidence type="ECO:0000256" key="5">
    <source>
        <dbReference type="ARBA" id="ARBA00023242"/>
    </source>
</evidence>
<protein>
    <recommendedName>
        <fullName evidence="7">Zn(2)-C6 fungal-type domain-containing protein</fullName>
    </recommendedName>
</protein>
<comment type="caution">
    <text evidence="8">The sequence shown here is derived from an EMBL/GenBank/DDBJ whole genome shotgun (WGS) entry which is preliminary data.</text>
</comment>
<comment type="subcellular location">
    <subcellularLocation>
        <location evidence="1">Nucleus</location>
    </subcellularLocation>
</comment>
<dbReference type="PANTHER" id="PTHR31845:SF10">
    <property type="entry name" value="ZN(II)2CYS6 TRANSCRIPTION FACTOR (EUROFUNG)"/>
    <property type="match status" value="1"/>
</dbReference>
<dbReference type="InterPro" id="IPR001138">
    <property type="entry name" value="Zn2Cys6_DnaBD"/>
</dbReference>
<gene>
    <name evidence="8" type="ORF">SEUCBS140593_010370</name>
</gene>
<evidence type="ECO:0000313" key="9">
    <source>
        <dbReference type="Proteomes" id="UP001642482"/>
    </source>
</evidence>
<evidence type="ECO:0000313" key="8">
    <source>
        <dbReference type="EMBL" id="CAK7238144.1"/>
    </source>
</evidence>
<proteinExistence type="predicted"/>
<keyword evidence="4" id="KW-0804">Transcription</keyword>
<feature type="region of interest" description="Disordered" evidence="6">
    <location>
        <begin position="30"/>
        <end position="67"/>
    </location>
</feature>
<dbReference type="Gene3D" id="4.10.240.10">
    <property type="entry name" value="Zn(2)-C6 fungal-type DNA-binding domain"/>
    <property type="match status" value="1"/>
</dbReference>
<keyword evidence="9" id="KW-1185">Reference proteome</keyword>
<feature type="compositionally biased region" description="Low complexity" evidence="6">
    <location>
        <begin position="103"/>
        <end position="122"/>
    </location>
</feature>
<keyword evidence="2" id="KW-0805">Transcription regulation</keyword>
<evidence type="ECO:0000256" key="6">
    <source>
        <dbReference type="SAM" id="MobiDB-lite"/>
    </source>
</evidence>
<feature type="region of interest" description="Disordered" evidence="6">
    <location>
        <begin position="551"/>
        <end position="578"/>
    </location>
</feature>
<keyword evidence="5" id="KW-0539">Nucleus</keyword>
<reference evidence="8 9" key="1">
    <citation type="submission" date="2024-01" db="EMBL/GenBank/DDBJ databases">
        <authorList>
            <person name="Allen C."/>
            <person name="Tagirdzhanova G."/>
        </authorList>
    </citation>
    <scope>NUCLEOTIDE SEQUENCE [LARGE SCALE GENOMIC DNA]</scope>
</reference>
<evidence type="ECO:0000256" key="1">
    <source>
        <dbReference type="ARBA" id="ARBA00004123"/>
    </source>
</evidence>
<evidence type="ECO:0000259" key="7">
    <source>
        <dbReference type="PROSITE" id="PS00463"/>
    </source>
</evidence>
<feature type="domain" description="Zn(2)-C6 fungal-type" evidence="7">
    <location>
        <begin position="15"/>
        <end position="48"/>
    </location>
</feature>
<evidence type="ECO:0000256" key="3">
    <source>
        <dbReference type="ARBA" id="ARBA00023125"/>
    </source>
</evidence>
<accession>A0ABP0D149</accession>
<dbReference type="PROSITE" id="PS00463">
    <property type="entry name" value="ZN2_CY6_FUNGAL_1"/>
    <property type="match status" value="1"/>
</dbReference>
<dbReference type="EMBL" id="CAWUHD010000210">
    <property type="protein sequence ID" value="CAK7238144.1"/>
    <property type="molecule type" value="Genomic_DNA"/>
</dbReference>
<dbReference type="InterPro" id="IPR036864">
    <property type="entry name" value="Zn2-C6_fun-type_DNA-bd_sf"/>
</dbReference>
<evidence type="ECO:0000256" key="2">
    <source>
        <dbReference type="ARBA" id="ARBA00023015"/>
    </source>
</evidence>
<feature type="compositionally biased region" description="Polar residues" evidence="6">
    <location>
        <begin position="40"/>
        <end position="52"/>
    </location>
</feature>
<dbReference type="PANTHER" id="PTHR31845">
    <property type="entry name" value="FINGER DOMAIN PROTEIN, PUTATIVE-RELATED"/>
    <property type="match status" value="1"/>
</dbReference>
<feature type="compositionally biased region" description="Low complexity" evidence="6">
    <location>
        <begin position="551"/>
        <end position="577"/>
    </location>
</feature>
<evidence type="ECO:0000256" key="4">
    <source>
        <dbReference type="ARBA" id="ARBA00023163"/>
    </source>
</evidence>
<organism evidence="8 9">
    <name type="scientific">Sporothrix eucalyptigena</name>
    <dbReference type="NCBI Taxonomy" id="1812306"/>
    <lineage>
        <taxon>Eukaryota</taxon>
        <taxon>Fungi</taxon>
        <taxon>Dikarya</taxon>
        <taxon>Ascomycota</taxon>
        <taxon>Pezizomycotina</taxon>
        <taxon>Sordariomycetes</taxon>
        <taxon>Sordariomycetidae</taxon>
        <taxon>Ophiostomatales</taxon>
        <taxon>Ophiostomataceae</taxon>
        <taxon>Sporothrix</taxon>
    </lineage>
</organism>
<dbReference type="InterPro" id="IPR051089">
    <property type="entry name" value="prtT"/>
</dbReference>
<dbReference type="Proteomes" id="UP001642482">
    <property type="component" value="Unassembled WGS sequence"/>
</dbReference>
<name>A0ABP0D149_9PEZI</name>